<gene>
    <name evidence="1" type="ORF">V6N12_024259</name>
</gene>
<dbReference type="Proteomes" id="UP001472677">
    <property type="component" value="Unassembled WGS sequence"/>
</dbReference>
<evidence type="ECO:0000313" key="2">
    <source>
        <dbReference type="Proteomes" id="UP001472677"/>
    </source>
</evidence>
<proteinExistence type="predicted"/>
<dbReference type="SUPFAM" id="SSF57756">
    <property type="entry name" value="Retrovirus zinc finger-like domains"/>
    <property type="match status" value="1"/>
</dbReference>
<dbReference type="InterPro" id="IPR036875">
    <property type="entry name" value="Znf_CCHC_sf"/>
</dbReference>
<sequence length="130" mass="14891">MAKSFSSEWDTILFSKGKVNENNSGDDTVGKKNFHNNSQSNRFIKCYRYEKPGHIKRNCRTRLSGAHVAYEDDNGDQLNWEQCFTTEVAGESKIITLESTLAQTSINYANCKDEWIIDSHIMSCMMTLYS</sequence>
<keyword evidence="2" id="KW-1185">Reference proteome</keyword>
<accession>A0ABR2G015</accession>
<dbReference type="EMBL" id="JBBPBM010000004">
    <property type="protein sequence ID" value="KAK8589869.1"/>
    <property type="molecule type" value="Genomic_DNA"/>
</dbReference>
<organism evidence="1 2">
    <name type="scientific">Hibiscus sabdariffa</name>
    <name type="common">roselle</name>
    <dbReference type="NCBI Taxonomy" id="183260"/>
    <lineage>
        <taxon>Eukaryota</taxon>
        <taxon>Viridiplantae</taxon>
        <taxon>Streptophyta</taxon>
        <taxon>Embryophyta</taxon>
        <taxon>Tracheophyta</taxon>
        <taxon>Spermatophyta</taxon>
        <taxon>Magnoliopsida</taxon>
        <taxon>eudicotyledons</taxon>
        <taxon>Gunneridae</taxon>
        <taxon>Pentapetalae</taxon>
        <taxon>rosids</taxon>
        <taxon>malvids</taxon>
        <taxon>Malvales</taxon>
        <taxon>Malvaceae</taxon>
        <taxon>Malvoideae</taxon>
        <taxon>Hibiscus</taxon>
    </lineage>
</organism>
<evidence type="ECO:0000313" key="1">
    <source>
        <dbReference type="EMBL" id="KAK8589869.1"/>
    </source>
</evidence>
<protein>
    <submittedName>
        <fullName evidence="1">Uncharacterized protein</fullName>
    </submittedName>
</protein>
<comment type="caution">
    <text evidence="1">The sequence shown here is derived from an EMBL/GenBank/DDBJ whole genome shotgun (WGS) entry which is preliminary data.</text>
</comment>
<reference evidence="1 2" key="1">
    <citation type="journal article" date="2024" name="G3 (Bethesda)">
        <title>Genome assembly of Hibiscus sabdariffa L. provides insights into metabolisms of medicinal natural products.</title>
        <authorList>
            <person name="Kim T."/>
        </authorList>
    </citation>
    <scope>NUCLEOTIDE SEQUENCE [LARGE SCALE GENOMIC DNA]</scope>
    <source>
        <strain evidence="1">TK-2024</strain>
        <tissue evidence="1">Old leaves</tissue>
    </source>
</reference>
<name>A0ABR2G015_9ROSI</name>